<protein>
    <recommendedName>
        <fullName evidence="2">CAAX prenyl protease 2/Lysostaphin resistance protein A-like domain-containing protein</fullName>
    </recommendedName>
</protein>
<evidence type="ECO:0000313" key="3">
    <source>
        <dbReference type="EMBL" id="EJQ75866.1"/>
    </source>
</evidence>
<dbReference type="InterPro" id="IPR003675">
    <property type="entry name" value="Rce1/LyrA-like_dom"/>
</dbReference>
<evidence type="ECO:0000313" key="4">
    <source>
        <dbReference type="Proteomes" id="UP000006977"/>
    </source>
</evidence>
<dbReference type="GO" id="GO:0080120">
    <property type="term" value="P:CAAX-box protein maturation"/>
    <property type="evidence" value="ECO:0007669"/>
    <property type="project" value="UniProtKB-ARBA"/>
</dbReference>
<reference evidence="3 4" key="1">
    <citation type="submission" date="2012-04" db="EMBL/GenBank/DDBJ databases">
        <title>The Genome Sequence of Bacillus cereus HuA4-10.</title>
        <authorList>
            <consortium name="The Broad Institute Genome Sequencing Platform"/>
            <consortium name="The Broad Institute Genome Sequencing Center for Infectious Disease"/>
            <person name="Feldgarden M."/>
            <person name="Van der Auwera G.A."/>
            <person name="Mahillon J."/>
            <person name="Duprez V."/>
            <person name="Timmery S."/>
            <person name="Mattelet C."/>
            <person name="Dierick K."/>
            <person name="Sun M."/>
            <person name="Yu Z."/>
            <person name="Zhu L."/>
            <person name="Hu X."/>
            <person name="Shank E.B."/>
            <person name="Swiecicka I."/>
            <person name="Hansen B.M."/>
            <person name="Andrup L."/>
            <person name="Young S.K."/>
            <person name="Zeng Q."/>
            <person name="Gargeya S."/>
            <person name="Fitzgerald M."/>
            <person name="Haas B."/>
            <person name="Abouelleil A."/>
            <person name="Alvarado L."/>
            <person name="Arachchi H.M."/>
            <person name="Berlin A."/>
            <person name="Chapman S.B."/>
            <person name="Goldberg J."/>
            <person name="Griggs A."/>
            <person name="Gujja S."/>
            <person name="Hansen M."/>
            <person name="Howarth C."/>
            <person name="Imamovic A."/>
            <person name="Larimer J."/>
            <person name="McCowen C."/>
            <person name="Montmayeur A."/>
            <person name="Murphy C."/>
            <person name="Neiman D."/>
            <person name="Pearson M."/>
            <person name="Priest M."/>
            <person name="Roberts A."/>
            <person name="Saif S."/>
            <person name="Shea T."/>
            <person name="Sisk P."/>
            <person name="Sykes S."/>
            <person name="Wortman J."/>
            <person name="Nusbaum C."/>
            <person name="Birren B."/>
        </authorList>
    </citation>
    <scope>NUCLEOTIDE SEQUENCE [LARGE SCALE GENOMIC DNA]</scope>
    <source>
        <strain evidence="3 4">HuA4-10</strain>
    </source>
</reference>
<sequence length="224" mass="26052">MNSVYEQQKFTWLQCNIVIFITILLTIIFSVAEESNKGEILDWYSYEFVTYFSIIAVMYFYVPSRIFLKKQWNVKVLLEMKSYLLIVGALLFHFISEAWIYSYPLESTWDILTSPASQYPTAELWQKIIFLIASCILAPVAEESIFRGMIFKKLLEKNNLLISVILSSLIFSVFHLPETIMSAQGYFIFGILAACIYKSTHSLTVIIIFHGIWNLFSIFYSNTL</sequence>
<keyword evidence="1" id="KW-0812">Transmembrane</keyword>
<feature type="transmembrane region" description="Helical" evidence="1">
    <location>
        <begin position="12"/>
        <end position="31"/>
    </location>
</feature>
<evidence type="ECO:0000256" key="1">
    <source>
        <dbReference type="SAM" id="Phobius"/>
    </source>
</evidence>
<feature type="domain" description="CAAX prenyl protease 2/Lysostaphin resistance protein A-like" evidence="2">
    <location>
        <begin position="126"/>
        <end position="216"/>
    </location>
</feature>
<dbReference type="PANTHER" id="PTHR36435">
    <property type="entry name" value="SLR1288 PROTEIN"/>
    <property type="match status" value="1"/>
</dbReference>
<keyword evidence="1" id="KW-0472">Membrane</keyword>
<feature type="transmembrane region" description="Helical" evidence="1">
    <location>
        <begin position="158"/>
        <end position="174"/>
    </location>
</feature>
<organism evidence="3 4">
    <name type="scientific">Bacillus cereus HuA4-10</name>
    <dbReference type="NCBI Taxonomy" id="1053206"/>
    <lineage>
        <taxon>Bacteria</taxon>
        <taxon>Bacillati</taxon>
        <taxon>Bacillota</taxon>
        <taxon>Bacilli</taxon>
        <taxon>Bacillales</taxon>
        <taxon>Bacillaceae</taxon>
        <taxon>Bacillus</taxon>
        <taxon>Bacillus cereus group</taxon>
    </lineage>
</organism>
<comment type="caution">
    <text evidence="3">The sequence shown here is derived from an EMBL/GenBank/DDBJ whole genome shotgun (WGS) entry which is preliminary data.</text>
</comment>
<evidence type="ECO:0000259" key="2">
    <source>
        <dbReference type="Pfam" id="PF02517"/>
    </source>
</evidence>
<dbReference type="EMBL" id="AHEA01000033">
    <property type="protein sequence ID" value="EJQ75866.1"/>
    <property type="molecule type" value="Genomic_DNA"/>
</dbReference>
<dbReference type="PANTHER" id="PTHR36435:SF1">
    <property type="entry name" value="CAAX AMINO TERMINAL PROTEASE FAMILY PROTEIN"/>
    <property type="match status" value="1"/>
</dbReference>
<dbReference type="AlphaFoldDB" id="J8CT54"/>
<feature type="transmembrane region" description="Helical" evidence="1">
    <location>
        <begin position="124"/>
        <end position="146"/>
    </location>
</feature>
<feature type="transmembrane region" description="Helical" evidence="1">
    <location>
        <begin position="83"/>
        <end position="104"/>
    </location>
</feature>
<dbReference type="InterPro" id="IPR052710">
    <property type="entry name" value="CAAX_protease"/>
</dbReference>
<dbReference type="Proteomes" id="UP000006977">
    <property type="component" value="Unassembled WGS sequence"/>
</dbReference>
<dbReference type="GO" id="GO:0004175">
    <property type="term" value="F:endopeptidase activity"/>
    <property type="evidence" value="ECO:0007669"/>
    <property type="project" value="UniProtKB-ARBA"/>
</dbReference>
<dbReference type="Pfam" id="PF02517">
    <property type="entry name" value="Rce1-like"/>
    <property type="match status" value="1"/>
</dbReference>
<name>J8CT54_BACCE</name>
<gene>
    <name evidence="3" type="ORF">IGC_04517</name>
</gene>
<dbReference type="HOGENOM" id="CLU_079560_1_0_9"/>
<dbReference type="PATRIC" id="fig|1053206.3.peg.4613"/>
<keyword evidence="1" id="KW-1133">Transmembrane helix</keyword>
<accession>J8CT54</accession>
<proteinExistence type="predicted"/>
<dbReference type="RefSeq" id="WP_002150172.1">
    <property type="nucleotide sequence ID" value="NZ_JH792148.1"/>
</dbReference>
<feature type="transmembrane region" description="Helical" evidence="1">
    <location>
        <begin position="43"/>
        <end position="62"/>
    </location>
</feature>